<evidence type="ECO:0000256" key="1">
    <source>
        <dbReference type="SAM" id="MobiDB-lite"/>
    </source>
</evidence>
<accession>A0ABD1MPD3</accession>
<evidence type="ECO:0000313" key="3">
    <source>
        <dbReference type="Proteomes" id="UP001603857"/>
    </source>
</evidence>
<feature type="region of interest" description="Disordered" evidence="1">
    <location>
        <begin position="274"/>
        <end position="319"/>
    </location>
</feature>
<sequence length="319" mass="37295">MEPEFWDPNPNKVCQKIFPPSFLFKPLSPSKTQRFYEFILIDSHSVSIKHNFDKNDNQIITHSTFQILKVLTFKDFEIQPNKIIKFSQPFDPIGYNYWDYQAAWTNVFWFQNKINKHSWLIYFKRNVRYFFPQWFAEWWDFFGPIQNILPEGVKEGYNQFKSRFEDGTSPFHTSLHFFSKLSLAWIFAWQHQFKKQNPKLLPTLGKQPSVKWWDRFDASRANTQGVALWFQKNPKSLKVADPETSRPKSPQSTCKASTGDEALATNLQQILGLLQTDSESSSSKGKAKKGTSSSSSSEEYSQNEDDCFGINLNAEEEDE</sequence>
<feature type="compositionally biased region" description="Polar residues" evidence="1">
    <location>
        <begin position="247"/>
        <end position="256"/>
    </location>
</feature>
<feature type="compositionally biased region" description="Low complexity" evidence="1">
    <location>
        <begin position="278"/>
        <end position="300"/>
    </location>
</feature>
<comment type="caution">
    <text evidence="2">The sequence shown here is derived from an EMBL/GenBank/DDBJ whole genome shotgun (WGS) entry which is preliminary data.</text>
</comment>
<reference evidence="2 3" key="1">
    <citation type="submission" date="2024-08" db="EMBL/GenBank/DDBJ databases">
        <title>Insights into the chromosomal genome structure of Flemingia macrophylla.</title>
        <authorList>
            <person name="Ding Y."/>
            <person name="Zhao Y."/>
            <person name="Bi W."/>
            <person name="Wu M."/>
            <person name="Zhao G."/>
            <person name="Gong Y."/>
            <person name="Li W."/>
            <person name="Zhang P."/>
        </authorList>
    </citation>
    <scope>NUCLEOTIDE SEQUENCE [LARGE SCALE GENOMIC DNA]</scope>
    <source>
        <strain evidence="2">DYQJB</strain>
        <tissue evidence="2">Leaf</tissue>
    </source>
</reference>
<proteinExistence type="predicted"/>
<evidence type="ECO:0000313" key="2">
    <source>
        <dbReference type="EMBL" id="KAL2337661.1"/>
    </source>
</evidence>
<feature type="region of interest" description="Disordered" evidence="1">
    <location>
        <begin position="238"/>
        <end position="258"/>
    </location>
</feature>
<organism evidence="2 3">
    <name type="scientific">Flemingia macrophylla</name>
    <dbReference type="NCBI Taxonomy" id="520843"/>
    <lineage>
        <taxon>Eukaryota</taxon>
        <taxon>Viridiplantae</taxon>
        <taxon>Streptophyta</taxon>
        <taxon>Embryophyta</taxon>
        <taxon>Tracheophyta</taxon>
        <taxon>Spermatophyta</taxon>
        <taxon>Magnoliopsida</taxon>
        <taxon>eudicotyledons</taxon>
        <taxon>Gunneridae</taxon>
        <taxon>Pentapetalae</taxon>
        <taxon>rosids</taxon>
        <taxon>fabids</taxon>
        <taxon>Fabales</taxon>
        <taxon>Fabaceae</taxon>
        <taxon>Papilionoideae</taxon>
        <taxon>50 kb inversion clade</taxon>
        <taxon>NPAAA clade</taxon>
        <taxon>indigoferoid/millettioid clade</taxon>
        <taxon>Phaseoleae</taxon>
        <taxon>Flemingia</taxon>
    </lineage>
</organism>
<name>A0ABD1MPD3_9FABA</name>
<dbReference type="Proteomes" id="UP001603857">
    <property type="component" value="Unassembled WGS sequence"/>
</dbReference>
<dbReference type="AlphaFoldDB" id="A0ABD1MPD3"/>
<dbReference type="EMBL" id="JBGMDY010000004">
    <property type="protein sequence ID" value="KAL2337661.1"/>
    <property type="molecule type" value="Genomic_DNA"/>
</dbReference>
<keyword evidence="3" id="KW-1185">Reference proteome</keyword>
<gene>
    <name evidence="2" type="ORF">Fmac_012107</name>
</gene>
<dbReference type="PANTHER" id="PTHR48434:SF1">
    <property type="entry name" value="(RAPE) HYPOTHETICAL PROTEIN"/>
    <property type="match status" value="1"/>
</dbReference>
<protein>
    <submittedName>
        <fullName evidence="2">Uncharacterized protein</fullName>
    </submittedName>
</protein>
<dbReference type="PANTHER" id="PTHR48434">
    <property type="entry name" value="(RAPE) HYPOTHETICAL PROTEIN"/>
    <property type="match status" value="1"/>
</dbReference>